<dbReference type="EMBL" id="JBHLUX010000025">
    <property type="protein sequence ID" value="MFC0470733.1"/>
    <property type="molecule type" value="Genomic_DNA"/>
</dbReference>
<dbReference type="Gene3D" id="6.20.240.60">
    <property type="match status" value="1"/>
</dbReference>
<dbReference type="Proteomes" id="UP001589838">
    <property type="component" value="Unassembled WGS sequence"/>
</dbReference>
<dbReference type="Pfam" id="PF07486">
    <property type="entry name" value="Hydrolase_2"/>
    <property type="match status" value="1"/>
</dbReference>
<proteinExistence type="predicted"/>
<evidence type="ECO:0000259" key="1">
    <source>
        <dbReference type="Pfam" id="PF07486"/>
    </source>
</evidence>
<keyword evidence="3" id="KW-1185">Reference proteome</keyword>
<gene>
    <name evidence="2" type="ORF">ACFFHM_09565</name>
</gene>
<name>A0ABV6KBP3_9BACI</name>
<sequence>MADVVLNRVESPQFPDTIKEVIYEPGQFEPVSNGQINKPADEKSIEAVDAALSDMRNITEDSLFFYNPDIATNRWLDSRETAVVIGD</sequence>
<accession>A0ABV6KBP3</accession>
<evidence type="ECO:0000313" key="3">
    <source>
        <dbReference type="Proteomes" id="UP001589838"/>
    </source>
</evidence>
<keyword evidence="2" id="KW-0378">Hydrolase</keyword>
<dbReference type="Gene3D" id="1.10.10.2520">
    <property type="entry name" value="Cell wall hydrolase SleB, domain 1"/>
    <property type="match status" value="1"/>
</dbReference>
<protein>
    <submittedName>
        <fullName evidence="2">Cell wall hydrolase</fullName>
    </submittedName>
</protein>
<reference evidence="2 3" key="1">
    <citation type="submission" date="2024-09" db="EMBL/GenBank/DDBJ databases">
        <authorList>
            <person name="Sun Q."/>
            <person name="Mori K."/>
        </authorList>
    </citation>
    <scope>NUCLEOTIDE SEQUENCE [LARGE SCALE GENOMIC DNA]</scope>
    <source>
        <strain evidence="2 3">NCAIM B.02610</strain>
    </source>
</reference>
<organism evidence="2 3">
    <name type="scientific">Halalkalibacter kiskunsagensis</name>
    <dbReference type="NCBI Taxonomy" id="1548599"/>
    <lineage>
        <taxon>Bacteria</taxon>
        <taxon>Bacillati</taxon>
        <taxon>Bacillota</taxon>
        <taxon>Bacilli</taxon>
        <taxon>Bacillales</taxon>
        <taxon>Bacillaceae</taxon>
        <taxon>Halalkalibacter</taxon>
    </lineage>
</organism>
<evidence type="ECO:0000313" key="2">
    <source>
        <dbReference type="EMBL" id="MFC0470733.1"/>
    </source>
</evidence>
<dbReference type="RefSeq" id="WP_335960499.1">
    <property type="nucleotide sequence ID" value="NZ_JAXBLX010000010.1"/>
</dbReference>
<comment type="caution">
    <text evidence="2">The sequence shown here is derived from an EMBL/GenBank/DDBJ whole genome shotgun (WGS) entry which is preliminary data.</text>
</comment>
<dbReference type="InterPro" id="IPR042047">
    <property type="entry name" value="SleB_dom1"/>
</dbReference>
<feature type="domain" description="Cell wall hydrolase SleB" evidence="1">
    <location>
        <begin position="2"/>
        <end position="85"/>
    </location>
</feature>
<dbReference type="InterPro" id="IPR011105">
    <property type="entry name" value="Cell_wall_hydrolase_SleB"/>
</dbReference>
<dbReference type="GO" id="GO:0016787">
    <property type="term" value="F:hydrolase activity"/>
    <property type="evidence" value="ECO:0007669"/>
    <property type="project" value="UniProtKB-KW"/>
</dbReference>